<organism evidence="2">
    <name type="scientific">Aquifex aeolicus</name>
    <dbReference type="NCBI Taxonomy" id="63363"/>
    <lineage>
        <taxon>Bacteria</taxon>
        <taxon>Pseudomonadati</taxon>
        <taxon>Aquificota</taxon>
        <taxon>Aquificia</taxon>
        <taxon>Aquificales</taxon>
        <taxon>Aquificaceae</taxon>
        <taxon>Aquifex</taxon>
    </lineage>
</organism>
<comment type="caution">
    <text evidence="2">The sequence shown here is derived from an EMBL/GenBank/DDBJ whole genome shotgun (WGS) entry which is preliminary data.</text>
</comment>
<protein>
    <submittedName>
        <fullName evidence="2">Uncharacterized protein</fullName>
    </submittedName>
</protein>
<accession>A0A7C5L2N0</accession>
<dbReference type="AlphaFoldDB" id="A0A7C5L2N0"/>
<feature type="transmembrane region" description="Helical" evidence="1">
    <location>
        <begin position="93"/>
        <end position="112"/>
    </location>
</feature>
<keyword evidence="1" id="KW-0812">Transmembrane</keyword>
<evidence type="ECO:0000256" key="1">
    <source>
        <dbReference type="SAM" id="Phobius"/>
    </source>
</evidence>
<keyword evidence="1" id="KW-0472">Membrane</keyword>
<feature type="transmembrane region" description="Helical" evidence="1">
    <location>
        <begin position="20"/>
        <end position="42"/>
    </location>
</feature>
<evidence type="ECO:0000313" key="2">
    <source>
        <dbReference type="EMBL" id="HHJ64112.1"/>
    </source>
</evidence>
<feature type="transmembrane region" description="Helical" evidence="1">
    <location>
        <begin position="48"/>
        <end position="72"/>
    </location>
</feature>
<dbReference type="Proteomes" id="UP000885792">
    <property type="component" value="Unassembled WGS sequence"/>
</dbReference>
<dbReference type="EMBL" id="DRNB01000158">
    <property type="protein sequence ID" value="HHJ64112.1"/>
    <property type="molecule type" value="Genomic_DNA"/>
</dbReference>
<gene>
    <name evidence="2" type="ORF">ENJ61_04315</name>
</gene>
<proteinExistence type="predicted"/>
<name>A0A7C5L2N0_AQUAO</name>
<feature type="transmembrane region" description="Helical" evidence="1">
    <location>
        <begin position="118"/>
        <end position="135"/>
    </location>
</feature>
<keyword evidence="1" id="KW-1133">Transmembrane helix</keyword>
<sequence length="143" mass="16414">MAQGATRNKGELFIKRARQFNGAFLVSLSVIFVVCLFLYPYFSMPVSYRLVLYVYVLQLISAVVGYGVSLLVRSRMFPVSMRDEFWSYTAVRRYFWSWVLLCLPFGIGFLFFLFAGNLSALVLGYLLSLCGLIVFRPRRGDVV</sequence>
<reference evidence="2" key="1">
    <citation type="journal article" date="2020" name="mSystems">
        <title>Genome- and Community-Level Interaction Insights into Carbon Utilization and Element Cycling Functions of Hydrothermarchaeota in Hydrothermal Sediment.</title>
        <authorList>
            <person name="Zhou Z."/>
            <person name="Liu Y."/>
            <person name="Xu W."/>
            <person name="Pan J."/>
            <person name="Luo Z.H."/>
            <person name="Li M."/>
        </authorList>
    </citation>
    <scope>NUCLEOTIDE SEQUENCE [LARGE SCALE GENOMIC DNA]</scope>
    <source>
        <strain evidence="2">HyVt-501</strain>
    </source>
</reference>